<dbReference type="InterPro" id="IPR038063">
    <property type="entry name" value="Transpep_catalytic_dom"/>
</dbReference>
<proteinExistence type="inferred from homology"/>
<evidence type="ECO:0000256" key="3">
    <source>
        <dbReference type="ARBA" id="ARBA00022679"/>
    </source>
</evidence>
<feature type="active site" description="Proton donor/acceptor" evidence="7">
    <location>
        <position position="454"/>
    </location>
</feature>
<dbReference type="PANTHER" id="PTHR41533:SF2">
    <property type="entry name" value="BLR7131 PROTEIN"/>
    <property type="match status" value="1"/>
</dbReference>
<evidence type="ECO:0000313" key="10">
    <source>
        <dbReference type="Proteomes" id="UP001597414"/>
    </source>
</evidence>
<evidence type="ECO:0000259" key="8">
    <source>
        <dbReference type="PROSITE" id="PS52029"/>
    </source>
</evidence>
<dbReference type="RefSeq" id="WP_380801504.1">
    <property type="nucleotide sequence ID" value="NZ_JBHUIV010000012.1"/>
</dbReference>
<dbReference type="PROSITE" id="PS52029">
    <property type="entry name" value="LD_TPASE"/>
    <property type="match status" value="1"/>
</dbReference>
<dbReference type="PANTHER" id="PTHR41533">
    <property type="entry name" value="L,D-TRANSPEPTIDASE HI_1667-RELATED"/>
    <property type="match status" value="1"/>
</dbReference>
<keyword evidence="6 7" id="KW-0961">Cell wall biogenesis/degradation</keyword>
<evidence type="ECO:0000256" key="2">
    <source>
        <dbReference type="ARBA" id="ARBA00005992"/>
    </source>
</evidence>
<dbReference type="InterPro" id="IPR005490">
    <property type="entry name" value="LD_TPept_cat_dom"/>
</dbReference>
<dbReference type="SUPFAM" id="SSF141523">
    <property type="entry name" value="L,D-transpeptidase catalytic domain-like"/>
    <property type="match status" value="1"/>
</dbReference>
<dbReference type="InterPro" id="IPR052905">
    <property type="entry name" value="LD-transpeptidase_YkuD-like"/>
</dbReference>
<keyword evidence="5 7" id="KW-0573">Peptidoglycan synthesis</keyword>
<dbReference type="InterPro" id="IPR036365">
    <property type="entry name" value="PGBD-like_sf"/>
</dbReference>
<accession>A0ABW5B610</accession>
<dbReference type="EMBL" id="JBHUIV010000012">
    <property type="protein sequence ID" value="MFD2201577.1"/>
    <property type="molecule type" value="Genomic_DNA"/>
</dbReference>
<evidence type="ECO:0000256" key="5">
    <source>
        <dbReference type="ARBA" id="ARBA00022984"/>
    </source>
</evidence>
<keyword evidence="10" id="KW-1185">Reference proteome</keyword>
<dbReference type="Pfam" id="PF03734">
    <property type="entry name" value="YkuD"/>
    <property type="match status" value="1"/>
</dbReference>
<reference evidence="10" key="1">
    <citation type="journal article" date="2019" name="Int. J. Syst. Evol. Microbiol.">
        <title>The Global Catalogue of Microorganisms (GCM) 10K type strain sequencing project: providing services to taxonomists for standard genome sequencing and annotation.</title>
        <authorList>
            <consortium name="The Broad Institute Genomics Platform"/>
            <consortium name="The Broad Institute Genome Sequencing Center for Infectious Disease"/>
            <person name="Wu L."/>
            <person name="Ma J."/>
        </authorList>
    </citation>
    <scope>NUCLEOTIDE SEQUENCE [LARGE SCALE GENOMIC DNA]</scope>
    <source>
        <strain evidence="10">KCTC 19812</strain>
    </source>
</reference>
<dbReference type="Pfam" id="PF20142">
    <property type="entry name" value="Scaffold"/>
    <property type="match status" value="1"/>
</dbReference>
<feature type="active site" description="Nucleophile" evidence="7">
    <location>
        <position position="473"/>
    </location>
</feature>
<comment type="pathway">
    <text evidence="1 7">Cell wall biogenesis; peptidoglycan biosynthesis.</text>
</comment>
<name>A0ABW5B610_9BACT</name>
<evidence type="ECO:0000256" key="1">
    <source>
        <dbReference type="ARBA" id="ARBA00004752"/>
    </source>
</evidence>
<dbReference type="CDD" id="cd16913">
    <property type="entry name" value="YkuD_like"/>
    <property type="match status" value="1"/>
</dbReference>
<keyword evidence="4 7" id="KW-0133">Cell shape</keyword>
<comment type="caution">
    <text evidence="9">The sequence shown here is derived from an EMBL/GenBank/DDBJ whole genome shotgun (WGS) entry which is preliminary data.</text>
</comment>
<dbReference type="InterPro" id="IPR045380">
    <property type="entry name" value="LD_TPept_scaffold_dom"/>
</dbReference>
<organism evidence="9 10">
    <name type="scientific">Shivajiella indica</name>
    <dbReference type="NCBI Taxonomy" id="872115"/>
    <lineage>
        <taxon>Bacteria</taxon>
        <taxon>Pseudomonadati</taxon>
        <taxon>Bacteroidota</taxon>
        <taxon>Cytophagia</taxon>
        <taxon>Cytophagales</taxon>
        <taxon>Cyclobacteriaceae</taxon>
        <taxon>Shivajiella</taxon>
    </lineage>
</organism>
<evidence type="ECO:0000313" key="9">
    <source>
        <dbReference type="EMBL" id="MFD2201577.1"/>
    </source>
</evidence>
<comment type="similarity">
    <text evidence="2">Belongs to the YkuD family.</text>
</comment>
<dbReference type="Gene3D" id="2.40.440.10">
    <property type="entry name" value="L,D-transpeptidase catalytic domain-like"/>
    <property type="match status" value="1"/>
</dbReference>
<dbReference type="SUPFAM" id="SSF47090">
    <property type="entry name" value="PGBD-like"/>
    <property type="match status" value="1"/>
</dbReference>
<keyword evidence="3" id="KW-0808">Transferase</keyword>
<dbReference type="Proteomes" id="UP001597414">
    <property type="component" value="Unassembled WGS sequence"/>
</dbReference>
<evidence type="ECO:0000256" key="7">
    <source>
        <dbReference type="PROSITE-ProRule" id="PRU01373"/>
    </source>
</evidence>
<sequence length="560" mass="65351">MKNLFLGLLIVLVSFTVLGQNLQDENGMDFLIRNQLEDDDPNERKTVGGTLLFSSIIIQKFYQERNFHPAWVIEKKITERAYEMRYEIQQAKFDGLNPDDYHLNIINQYFEKVEEDANALTNFDLATLDLLLTDAYIMLSSHLYLGKVNPENLKTAWNIQRSAPELKIDERLEDALQEESIRKSLEGLYPSFTIYKKMRDGLRELFTFYEKDLNNSGLSWKALKLDKSIKQQEVHNLIPEIRKRLIFWDFLEPYNFENEKLYDSIMEVGVKKIQFRHGMVPDGVIGQGTVFALNQSPENLIKTASVNLERLRWLPDKIKDLELILVNTANFQLDYIQRRDTLLSSKVIVGKSYHSTPQFNAEMSYIVFSPTWTVPNSITRNEIIPSVKKNSNYLARNNMKVLTASGSEVPASSIDWAKVNPRTFPYIIRQEPGENNSLGLVKFMFPNKHSVYIHDTPARSLFDREDRALSHGCIRIQKPFELAKLLLSFDPSWTDDKIREAMHLPKEKIVMLDRKIPVVVFYLTYWANSKGDYFFRRDLYSRDNEIYSSLRESRFQRSGV</sequence>
<protein>
    <submittedName>
        <fullName evidence="9">Murein L,D-transpeptidase</fullName>
    </submittedName>
</protein>
<evidence type="ECO:0000256" key="6">
    <source>
        <dbReference type="ARBA" id="ARBA00023316"/>
    </source>
</evidence>
<gene>
    <name evidence="9" type="ORF">ACFSKV_08360</name>
</gene>
<feature type="domain" description="L,D-TPase catalytic" evidence="8">
    <location>
        <begin position="322"/>
        <end position="501"/>
    </location>
</feature>
<evidence type="ECO:0000256" key="4">
    <source>
        <dbReference type="ARBA" id="ARBA00022960"/>
    </source>
</evidence>